<comment type="caution">
    <text evidence="2">The sequence shown here is derived from an EMBL/GenBank/DDBJ whole genome shotgun (WGS) entry which is preliminary data.</text>
</comment>
<sequence length="555" mass="61635">MAHDNNNDTVSRPSSLPSYQISTEHSSVTMLDGGTLPLAAQVSNLTLQPSSETTNMSANDAPPATAQSNARPSSDSTAATSIPTAALTGTPLLSLWNELLLILAEKVAEADTEDADTAEEQHITNLTRALISFSSVNERLRPLSLSQIRIFKTIYLLKNGVWVPTNFYVSSRASPKETRIRASSFALHQFWASSNSTECASIAQGIKDILQAPTNLQCLHLDGEQSLAIFLEAEMEKAQFQFANLTEAIVSLEMSFLLKYMPKITRLSNKTHAGNNGTRVYTQTDKAAFYTHCRSLPRLKMFELTVADFEENAVFLVDIPDFGLETLAITRDASRCSNNPAVQDLQLVLINFLVKMALSQTSLTELRIPVSANIMVRSRVEHEEWEPNLDFVLVDVLPAAIIAAKVSSIKKIVVGRTSIINVLKKKEGLSILELHHDPLQVSNGLRTNCWHEMWNSWTEPFLASQQTVVGELVREFVLWFVYGEPDEPAAKITREGKEGRQFVDINVNNPWIKNIFDEQSERSEARTEVADTLDTTVLKLHHDPAQVADGLRTPY</sequence>
<protein>
    <recommendedName>
        <fullName evidence="4">Mediator of RNA polymerase II transcription subunit 1</fullName>
    </recommendedName>
</protein>
<gene>
    <name evidence="2" type="ORF">IWZ03DRAFT_418731</name>
</gene>
<organism evidence="2 3">
    <name type="scientific">Phyllosticta citriasiana</name>
    <dbReference type="NCBI Taxonomy" id="595635"/>
    <lineage>
        <taxon>Eukaryota</taxon>
        <taxon>Fungi</taxon>
        <taxon>Dikarya</taxon>
        <taxon>Ascomycota</taxon>
        <taxon>Pezizomycotina</taxon>
        <taxon>Dothideomycetes</taxon>
        <taxon>Dothideomycetes incertae sedis</taxon>
        <taxon>Botryosphaeriales</taxon>
        <taxon>Phyllostictaceae</taxon>
        <taxon>Phyllosticta</taxon>
    </lineage>
</organism>
<accession>A0ABR1KAK7</accession>
<keyword evidence="3" id="KW-1185">Reference proteome</keyword>
<dbReference type="Proteomes" id="UP001363622">
    <property type="component" value="Unassembled WGS sequence"/>
</dbReference>
<proteinExistence type="predicted"/>
<evidence type="ECO:0000313" key="3">
    <source>
        <dbReference type="Proteomes" id="UP001363622"/>
    </source>
</evidence>
<evidence type="ECO:0000256" key="1">
    <source>
        <dbReference type="SAM" id="MobiDB-lite"/>
    </source>
</evidence>
<evidence type="ECO:0008006" key="4">
    <source>
        <dbReference type="Google" id="ProtNLM"/>
    </source>
</evidence>
<evidence type="ECO:0000313" key="2">
    <source>
        <dbReference type="EMBL" id="KAK7510088.1"/>
    </source>
</evidence>
<feature type="compositionally biased region" description="Polar residues" evidence="1">
    <location>
        <begin position="65"/>
        <end position="78"/>
    </location>
</feature>
<dbReference type="EMBL" id="JBBPHU010000015">
    <property type="protein sequence ID" value="KAK7510088.1"/>
    <property type="molecule type" value="Genomic_DNA"/>
</dbReference>
<feature type="region of interest" description="Disordered" evidence="1">
    <location>
        <begin position="49"/>
        <end position="78"/>
    </location>
</feature>
<feature type="compositionally biased region" description="Polar residues" evidence="1">
    <location>
        <begin position="49"/>
        <end position="58"/>
    </location>
</feature>
<reference evidence="2 3" key="1">
    <citation type="submission" date="2024-04" db="EMBL/GenBank/DDBJ databases">
        <title>Phyllosticta paracitricarpa is synonymous to the EU quarantine fungus P. citricarpa based on phylogenomic analyses.</title>
        <authorList>
            <consortium name="Lawrence Berkeley National Laboratory"/>
            <person name="Van Ingen-Buijs V.A."/>
            <person name="Van Westerhoven A.C."/>
            <person name="Haridas S."/>
            <person name="Skiadas P."/>
            <person name="Martin F."/>
            <person name="Groenewald J.Z."/>
            <person name="Crous P.W."/>
            <person name="Seidl M.F."/>
        </authorList>
    </citation>
    <scope>NUCLEOTIDE SEQUENCE [LARGE SCALE GENOMIC DNA]</scope>
    <source>
        <strain evidence="2 3">CBS 123371</strain>
    </source>
</reference>
<name>A0ABR1KAK7_9PEZI</name>